<dbReference type="PANTHER" id="PTHR12714">
    <property type="entry name" value="PROTEIN-S ISOPRENYLCYSTEINE O-METHYLTRANSFERASE"/>
    <property type="match status" value="1"/>
</dbReference>
<evidence type="ECO:0000256" key="2">
    <source>
        <dbReference type="ARBA" id="ARBA00022692"/>
    </source>
</evidence>
<feature type="transmembrane region" description="Helical" evidence="5">
    <location>
        <begin position="37"/>
        <end position="57"/>
    </location>
</feature>
<evidence type="ECO:0000313" key="8">
    <source>
        <dbReference type="Proteomes" id="UP001139409"/>
    </source>
</evidence>
<comment type="subcellular location">
    <subcellularLocation>
        <location evidence="1">Membrane</location>
        <topology evidence="1">Multi-pass membrane protein</topology>
    </subcellularLocation>
</comment>
<keyword evidence="4 5" id="KW-0472">Membrane</keyword>
<keyword evidence="3 5" id="KW-1133">Transmembrane helix</keyword>
<evidence type="ECO:0000313" key="7">
    <source>
        <dbReference type="EMBL" id="MCA6074404.1"/>
    </source>
</evidence>
<feature type="transmembrane region" description="Helical" evidence="5">
    <location>
        <begin position="69"/>
        <end position="89"/>
    </location>
</feature>
<proteinExistence type="predicted"/>
<reference evidence="7" key="1">
    <citation type="submission" date="2021-09" db="EMBL/GenBank/DDBJ databases">
        <title>Fulvivirga sp. isolated from coastal sediment.</title>
        <authorList>
            <person name="Yu H."/>
        </authorList>
    </citation>
    <scope>NUCLEOTIDE SEQUENCE</scope>
    <source>
        <strain evidence="7">1062</strain>
    </source>
</reference>
<evidence type="ECO:0000256" key="3">
    <source>
        <dbReference type="ARBA" id="ARBA00022989"/>
    </source>
</evidence>
<accession>A0A9X1KWX7</accession>
<evidence type="ECO:0000259" key="6">
    <source>
        <dbReference type="Pfam" id="PF07298"/>
    </source>
</evidence>
<evidence type="ECO:0000256" key="4">
    <source>
        <dbReference type="ARBA" id="ARBA00023136"/>
    </source>
</evidence>
<comment type="caution">
    <text evidence="7">The sequence shown here is derived from an EMBL/GenBank/DDBJ whole genome shotgun (WGS) entry which is preliminary data.</text>
</comment>
<dbReference type="EMBL" id="JAIXNE010000001">
    <property type="protein sequence ID" value="MCA6074404.1"/>
    <property type="molecule type" value="Genomic_DNA"/>
</dbReference>
<dbReference type="GO" id="GO:0016740">
    <property type="term" value="F:transferase activity"/>
    <property type="evidence" value="ECO:0007669"/>
    <property type="project" value="UniProtKB-ARBA"/>
</dbReference>
<feature type="domain" description="NnrU" evidence="6">
    <location>
        <begin position="5"/>
        <end position="177"/>
    </location>
</feature>
<keyword evidence="2 5" id="KW-0812">Transmembrane</keyword>
<dbReference type="Gene3D" id="1.20.120.1630">
    <property type="match status" value="1"/>
</dbReference>
<dbReference type="Pfam" id="PF07298">
    <property type="entry name" value="NnrU"/>
    <property type="match status" value="1"/>
</dbReference>
<keyword evidence="8" id="KW-1185">Reference proteome</keyword>
<evidence type="ECO:0000256" key="5">
    <source>
        <dbReference type="SAM" id="Phobius"/>
    </source>
</evidence>
<sequence length="186" mass="21088">MSYALLIAAWIMYFFLHSFLATDKVKSKFPGSARNYRLLYSAFSTVALLLLLFYNAWIGGDRLFGRSDFLKYISLFLAGGGVLIINAAFRNYSARAFLGLTEEPDQGLVTSGINAWVRHPLYSGTILITLGFFLFDPRAATLISVACVWIYLLIGIRLEERKLILRYGKAYEKYREEVAAIIPFLL</sequence>
<name>A0A9X1KWX7_9BACT</name>
<organism evidence="7 8">
    <name type="scientific">Fulvivirga sedimenti</name>
    <dbReference type="NCBI Taxonomy" id="2879465"/>
    <lineage>
        <taxon>Bacteria</taxon>
        <taxon>Pseudomonadati</taxon>
        <taxon>Bacteroidota</taxon>
        <taxon>Cytophagia</taxon>
        <taxon>Cytophagales</taxon>
        <taxon>Fulvivirgaceae</taxon>
        <taxon>Fulvivirga</taxon>
    </lineage>
</organism>
<dbReference type="PANTHER" id="PTHR12714:SF9">
    <property type="entry name" value="PROTEIN-S-ISOPRENYLCYSTEINE O-METHYLTRANSFERASE"/>
    <property type="match status" value="1"/>
</dbReference>
<dbReference type="RefSeq" id="WP_225697498.1">
    <property type="nucleotide sequence ID" value="NZ_JAIXNE010000001.1"/>
</dbReference>
<dbReference type="AlphaFoldDB" id="A0A9X1KWX7"/>
<dbReference type="InterPro" id="IPR009915">
    <property type="entry name" value="NnrU_dom"/>
</dbReference>
<dbReference type="Proteomes" id="UP001139409">
    <property type="component" value="Unassembled WGS sequence"/>
</dbReference>
<feature type="transmembrane region" description="Helical" evidence="5">
    <location>
        <begin position="139"/>
        <end position="158"/>
    </location>
</feature>
<gene>
    <name evidence="7" type="ORF">LDX50_05965</name>
</gene>
<dbReference type="GO" id="GO:0016020">
    <property type="term" value="C:membrane"/>
    <property type="evidence" value="ECO:0007669"/>
    <property type="project" value="UniProtKB-SubCell"/>
</dbReference>
<evidence type="ECO:0000256" key="1">
    <source>
        <dbReference type="ARBA" id="ARBA00004141"/>
    </source>
</evidence>
<protein>
    <submittedName>
        <fullName evidence="7">Isoprenylcysteine carboxylmethyltransferase family protein</fullName>
    </submittedName>
</protein>